<dbReference type="Gene3D" id="1.25.10.10">
    <property type="entry name" value="Leucine-rich Repeat Variant"/>
    <property type="match status" value="3"/>
</dbReference>
<dbReference type="AlphaFoldDB" id="A0A2N1PP82"/>
<protein>
    <recommendedName>
        <fullName evidence="4">HEAT repeat domain-containing protein</fullName>
    </recommendedName>
</protein>
<feature type="compositionally biased region" description="Basic and acidic residues" evidence="1">
    <location>
        <begin position="952"/>
        <end position="962"/>
    </location>
</feature>
<reference evidence="2 3" key="1">
    <citation type="journal article" date="2017" name="ISME J.">
        <title>Potential for microbial H2 and metal transformations associated with novel bacteria and archaea in deep terrestrial subsurface sediments.</title>
        <authorList>
            <person name="Hernsdorf A.W."/>
            <person name="Amano Y."/>
            <person name="Miyakawa K."/>
            <person name="Ise K."/>
            <person name="Suzuki Y."/>
            <person name="Anantharaman K."/>
            <person name="Probst A."/>
            <person name="Burstein D."/>
            <person name="Thomas B.C."/>
            <person name="Banfield J.F."/>
        </authorList>
    </citation>
    <scope>NUCLEOTIDE SEQUENCE [LARGE SCALE GENOMIC DNA]</scope>
    <source>
        <strain evidence="2">HGW-Wallbacteria-1</strain>
    </source>
</reference>
<dbReference type="InterPro" id="IPR004155">
    <property type="entry name" value="PBS_lyase_HEAT"/>
</dbReference>
<dbReference type="EMBL" id="PGXC01000007">
    <property type="protein sequence ID" value="PKK90139.1"/>
    <property type="molecule type" value="Genomic_DNA"/>
</dbReference>
<dbReference type="Pfam" id="PF13646">
    <property type="entry name" value="HEAT_2"/>
    <property type="match status" value="2"/>
</dbReference>
<organism evidence="2 3">
    <name type="scientific">Candidatus Wallbacteria bacterium HGW-Wallbacteria-1</name>
    <dbReference type="NCBI Taxonomy" id="2013854"/>
    <lineage>
        <taxon>Bacteria</taxon>
        <taxon>Candidatus Walliibacteriota</taxon>
    </lineage>
</organism>
<dbReference type="PANTHER" id="PTHR12697">
    <property type="entry name" value="PBS LYASE HEAT-LIKE PROTEIN"/>
    <property type="match status" value="1"/>
</dbReference>
<proteinExistence type="predicted"/>
<feature type="region of interest" description="Disordered" evidence="1">
    <location>
        <begin position="779"/>
        <end position="813"/>
    </location>
</feature>
<dbReference type="InterPro" id="IPR016024">
    <property type="entry name" value="ARM-type_fold"/>
</dbReference>
<comment type="caution">
    <text evidence="2">The sequence shown here is derived from an EMBL/GenBank/DDBJ whole genome shotgun (WGS) entry which is preliminary data.</text>
</comment>
<evidence type="ECO:0008006" key="4">
    <source>
        <dbReference type="Google" id="ProtNLM"/>
    </source>
</evidence>
<evidence type="ECO:0000313" key="3">
    <source>
        <dbReference type="Proteomes" id="UP000233256"/>
    </source>
</evidence>
<feature type="compositionally biased region" description="Basic and acidic residues" evidence="1">
    <location>
        <begin position="788"/>
        <end position="801"/>
    </location>
</feature>
<dbReference type="InterPro" id="IPR011989">
    <property type="entry name" value="ARM-like"/>
</dbReference>
<dbReference type="SMART" id="SM00567">
    <property type="entry name" value="EZ_HEAT"/>
    <property type="match status" value="7"/>
</dbReference>
<feature type="region of interest" description="Disordered" evidence="1">
    <location>
        <begin position="926"/>
        <end position="962"/>
    </location>
</feature>
<dbReference type="SUPFAM" id="SSF48371">
    <property type="entry name" value="ARM repeat"/>
    <property type="match status" value="1"/>
</dbReference>
<name>A0A2N1PP82_9BACT</name>
<dbReference type="PANTHER" id="PTHR12697:SF38">
    <property type="entry name" value="PBS LYASE HEAT DOMAIN PROTEIN REPEAT-CONTAINING PROTEIN"/>
    <property type="match status" value="1"/>
</dbReference>
<evidence type="ECO:0000256" key="1">
    <source>
        <dbReference type="SAM" id="MobiDB-lite"/>
    </source>
</evidence>
<dbReference type="GO" id="GO:0016491">
    <property type="term" value="F:oxidoreductase activity"/>
    <property type="evidence" value="ECO:0007669"/>
    <property type="project" value="TreeGrafter"/>
</dbReference>
<evidence type="ECO:0000313" key="2">
    <source>
        <dbReference type="EMBL" id="PKK90139.1"/>
    </source>
</evidence>
<feature type="region of interest" description="Disordered" evidence="1">
    <location>
        <begin position="855"/>
        <end position="874"/>
    </location>
</feature>
<feature type="region of interest" description="Disordered" evidence="1">
    <location>
        <begin position="577"/>
        <end position="596"/>
    </location>
</feature>
<sequence length="962" mass="103522">MGVVMDRNLVSVLERLGSPDRNERVSAVMELAVIDDQQALEVLVETLNDKAVEVREAAVRALEKWSGEQAMSALLDCLEDTSPEIRDAAMAAVASRSDEVSGFLESLKSSQKVARRLLAVRICSDLSDSQSLHFLVDSLSDLNSEVRARAREAVMAMPAQTIRDILVGKIMAQAEGAGRAEAILLALQGDADGLFRAAVLSIGDSNWRVRAASASYLAGTGRREALDSIIIASRDDNAAVRYYAKKAMAVLGFSDADTSILPQPGREIRMPDQPVSAAAVPVPVMEQPVVRSQPSPATTPVEAPVAATVKSPVEVEAPGEVEPLIVRVSQAAEVTESTETFEVAEPADPFDSLMTDGADRDRLKALADLPNDRIGLKFDILADVIQNDDSEVVRAIAVRKMAGYTDSSVVELMAVALRDPDFRVRANAIETLEAQANDAARQILLPLLSDEDNRIAANAAKALHSLGDAKVIRKVLSMLHEGETWTRDSAAYILGEIGDSSHTREVVEALSREAESDIRIKLLVFLGKFGDEGAILPVLQISRDIDSPLANIAQTAIDSISQRYPAEYESARSMIDAAAKHRQEQEQEQTAHDSELDDSVFDFEENLFSEDVGALTEEVIQIDQVSDEIIDQTEIFSEEDNLLDLELELDDVALDLGGNDESSLAAESISSGDIGLSAEGLDLDSAELDFSGMEEIESLDFIPEDTVPAESIPEINDIVESLDIADNFDISDGLDITQSLDITVGEELPAISGDASLNFDDISMDLGDELVELSFVEPDDMPPLATSAKEEELKSRPKSEGAPEVEELSLDDFSFQDVSDPISEKLDVFSEDGIDDLNLDLDLDFDAPAAQIDLDVSSSGDSLSNPNPTTDMDMDFLTLDDLSVEDSSVAVTAKVPSSGPGLDPSVDLDNFSDMIDGLFADDLESDQLSVSPATSGKPASLSDSGSDDDLDDLQKLLDETLN</sequence>
<dbReference type="Proteomes" id="UP000233256">
    <property type="component" value="Unassembled WGS sequence"/>
</dbReference>
<feature type="compositionally biased region" description="Basic and acidic residues" evidence="1">
    <location>
        <begin position="578"/>
        <end position="594"/>
    </location>
</feature>
<accession>A0A2N1PP82</accession>
<gene>
    <name evidence="2" type="ORF">CVV64_10440</name>
</gene>